<evidence type="ECO:0000256" key="1">
    <source>
        <dbReference type="ARBA" id="ARBA00004651"/>
    </source>
</evidence>
<dbReference type="Pfam" id="PF01292">
    <property type="entry name" value="Ni_hydr_CYTB"/>
    <property type="match status" value="1"/>
</dbReference>
<proteinExistence type="predicted"/>
<keyword evidence="4 6" id="KW-1133">Transmembrane helix</keyword>
<dbReference type="GO" id="GO:0022904">
    <property type="term" value="P:respiratory electron transport chain"/>
    <property type="evidence" value="ECO:0007669"/>
    <property type="project" value="InterPro"/>
</dbReference>
<keyword evidence="5 6" id="KW-0472">Membrane</keyword>
<feature type="transmembrane region" description="Helical" evidence="6">
    <location>
        <begin position="25"/>
        <end position="46"/>
    </location>
</feature>
<sequence length="64" mass="6864">MIAIPFTGLVAYFGDLIPMSVVHNVLALGLLGLIGVHASGALYHQFIRHDGLLMRMVKSESSGQ</sequence>
<evidence type="ECO:0000256" key="5">
    <source>
        <dbReference type="ARBA" id="ARBA00023136"/>
    </source>
</evidence>
<keyword evidence="2" id="KW-1003">Cell membrane</keyword>
<dbReference type="SUPFAM" id="SSF81342">
    <property type="entry name" value="Transmembrane di-heme cytochromes"/>
    <property type="match status" value="1"/>
</dbReference>
<gene>
    <name evidence="8" type="ORF">GALL_496030</name>
</gene>
<feature type="domain" description="Cytochrome b561 bacterial/Ni-hydrogenase" evidence="7">
    <location>
        <begin position="1"/>
        <end position="58"/>
    </location>
</feature>
<dbReference type="InterPro" id="IPR016174">
    <property type="entry name" value="Di-haem_cyt_TM"/>
</dbReference>
<keyword evidence="3 6" id="KW-0812">Transmembrane</keyword>
<evidence type="ECO:0000313" key="8">
    <source>
        <dbReference type="EMBL" id="OIQ68803.1"/>
    </source>
</evidence>
<comment type="caution">
    <text evidence="8">The sequence shown here is derived from an EMBL/GenBank/DDBJ whole genome shotgun (WGS) entry which is preliminary data.</text>
</comment>
<comment type="subcellular location">
    <subcellularLocation>
        <location evidence="1">Cell membrane</location>
        <topology evidence="1">Multi-pass membrane protein</topology>
    </subcellularLocation>
</comment>
<accession>A0A1J5PU40</accession>
<organism evidence="8">
    <name type="scientific">mine drainage metagenome</name>
    <dbReference type="NCBI Taxonomy" id="410659"/>
    <lineage>
        <taxon>unclassified sequences</taxon>
        <taxon>metagenomes</taxon>
        <taxon>ecological metagenomes</taxon>
    </lineage>
</organism>
<dbReference type="GO" id="GO:0005886">
    <property type="term" value="C:plasma membrane"/>
    <property type="evidence" value="ECO:0007669"/>
    <property type="project" value="UniProtKB-SubCell"/>
</dbReference>
<evidence type="ECO:0000256" key="6">
    <source>
        <dbReference type="SAM" id="Phobius"/>
    </source>
</evidence>
<evidence type="ECO:0000256" key="4">
    <source>
        <dbReference type="ARBA" id="ARBA00022989"/>
    </source>
</evidence>
<evidence type="ECO:0000259" key="7">
    <source>
        <dbReference type="Pfam" id="PF01292"/>
    </source>
</evidence>
<evidence type="ECO:0000256" key="3">
    <source>
        <dbReference type="ARBA" id="ARBA00022692"/>
    </source>
</evidence>
<name>A0A1J5PU40_9ZZZZ</name>
<evidence type="ECO:0000256" key="2">
    <source>
        <dbReference type="ARBA" id="ARBA00022475"/>
    </source>
</evidence>
<protein>
    <recommendedName>
        <fullName evidence="7">Cytochrome b561 bacterial/Ni-hydrogenase domain-containing protein</fullName>
    </recommendedName>
</protein>
<dbReference type="GO" id="GO:0009055">
    <property type="term" value="F:electron transfer activity"/>
    <property type="evidence" value="ECO:0007669"/>
    <property type="project" value="InterPro"/>
</dbReference>
<reference evidence="8" key="1">
    <citation type="submission" date="2016-10" db="EMBL/GenBank/DDBJ databases">
        <title>Sequence of Gallionella enrichment culture.</title>
        <authorList>
            <person name="Poehlein A."/>
            <person name="Muehling M."/>
            <person name="Daniel R."/>
        </authorList>
    </citation>
    <scope>NUCLEOTIDE SEQUENCE</scope>
</reference>
<dbReference type="InterPro" id="IPR011577">
    <property type="entry name" value="Cyt_b561_bac/Ni-Hgenase"/>
</dbReference>
<dbReference type="EMBL" id="MLJW01005098">
    <property type="protein sequence ID" value="OIQ68803.1"/>
    <property type="molecule type" value="Genomic_DNA"/>
</dbReference>
<dbReference type="AlphaFoldDB" id="A0A1J5PU40"/>